<dbReference type="PROSITE" id="PS00018">
    <property type="entry name" value="EF_HAND_1"/>
    <property type="match status" value="1"/>
</dbReference>
<dbReference type="InterPro" id="IPR018247">
    <property type="entry name" value="EF_Hand_1_Ca_BS"/>
</dbReference>
<keyword evidence="1" id="KW-0479">Metal-binding</keyword>
<dbReference type="InterPro" id="IPR011992">
    <property type="entry name" value="EF-hand-dom_pair"/>
</dbReference>
<dbReference type="Gene3D" id="1.10.238.10">
    <property type="entry name" value="EF-hand"/>
    <property type="match status" value="1"/>
</dbReference>
<dbReference type="Proteomes" id="UP000410492">
    <property type="component" value="Unassembled WGS sequence"/>
</dbReference>
<feature type="domain" description="EF-hand" evidence="5">
    <location>
        <begin position="99"/>
        <end position="130"/>
    </location>
</feature>
<dbReference type="SUPFAM" id="SSF47473">
    <property type="entry name" value="EF-hand"/>
    <property type="match status" value="1"/>
</dbReference>
<dbReference type="Pfam" id="PF13499">
    <property type="entry name" value="EF-hand_7"/>
    <property type="match status" value="1"/>
</dbReference>
<sequence length="130" mass="14760">MLISPMKTQTSVGSSMSRMSCPQTATSRQEAEMASKSKRQLESGEAIEPIERLRLKCLSRGATGILALGRLFRRMDEDGRKNLNFEEFSTRMKESGFELSEEETQELFNKFDENGDGSINMEEFLVHLKV</sequence>
<feature type="compositionally biased region" description="Basic and acidic residues" evidence="4">
    <location>
        <begin position="29"/>
        <end position="42"/>
    </location>
</feature>
<feature type="compositionally biased region" description="Polar residues" evidence="4">
    <location>
        <begin position="1"/>
        <end position="28"/>
    </location>
</feature>
<organism evidence="6 7">
    <name type="scientific">Callosobruchus maculatus</name>
    <name type="common">Southern cowpea weevil</name>
    <name type="synonym">Pulse bruchid</name>
    <dbReference type="NCBI Taxonomy" id="64391"/>
    <lineage>
        <taxon>Eukaryota</taxon>
        <taxon>Metazoa</taxon>
        <taxon>Ecdysozoa</taxon>
        <taxon>Arthropoda</taxon>
        <taxon>Hexapoda</taxon>
        <taxon>Insecta</taxon>
        <taxon>Pterygota</taxon>
        <taxon>Neoptera</taxon>
        <taxon>Endopterygota</taxon>
        <taxon>Coleoptera</taxon>
        <taxon>Polyphaga</taxon>
        <taxon>Cucujiformia</taxon>
        <taxon>Chrysomeloidea</taxon>
        <taxon>Chrysomelidae</taxon>
        <taxon>Bruchinae</taxon>
        <taxon>Bruchini</taxon>
        <taxon>Callosobruchus</taxon>
    </lineage>
</organism>
<feature type="region of interest" description="Disordered" evidence="4">
    <location>
        <begin position="1"/>
        <end position="45"/>
    </location>
</feature>
<dbReference type="GO" id="GO:0005509">
    <property type="term" value="F:calcium ion binding"/>
    <property type="evidence" value="ECO:0007669"/>
    <property type="project" value="InterPro"/>
</dbReference>
<reference evidence="6 7" key="1">
    <citation type="submission" date="2019-01" db="EMBL/GenBank/DDBJ databases">
        <authorList>
            <person name="Sayadi A."/>
        </authorList>
    </citation>
    <scope>NUCLEOTIDE SEQUENCE [LARGE SCALE GENOMIC DNA]</scope>
</reference>
<protein>
    <recommendedName>
        <fullName evidence="5">EF-hand domain-containing protein</fullName>
    </recommendedName>
</protein>
<evidence type="ECO:0000313" key="7">
    <source>
        <dbReference type="Proteomes" id="UP000410492"/>
    </source>
</evidence>
<dbReference type="InterPro" id="IPR051581">
    <property type="entry name" value="Ca-bind"/>
</dbReference>
<dbReference type="InterPro" id="IPR002048">
    <property type="entry name" value="EF_hand_dom"/>
</dbReference>
<keyword evidence="2" id="KW-0677">Repeat</keyword>
<dbReference type="PROSITE" id="PS50222">
    <property type="entry name" value="EF_HAND_2"/>
    <property type="match status" value="2"/>
</dbReference>
<name>A0A653DQV8_CALMS</name>
<evidence type="ECO:0000256" key="1">
    <source>
        <dbReference type="ARBA" id="ARBA00022723"/>
    </source>
</evidence>
<dbReference type="SMART" id="SM00054">
    <property type="entry name" value="EFh"/>
    <property type="match status" value="2"/>
</dbReference>
<keyword evidence="3" id="KW-0106">Calcium</keyword>
<dbReference type="OrthoDB" id="444540at2759"/>
<evidence type="ECO:0000256" key="2">
    <source>
        <dbReference type="ARBA" id="ARBA00022737"/>
    </source>
</evidence>
<evidence type="ECO:0000256" key="4">
    <source>
        <dbReference type="SAM" id="MobiDB-lite"/>
    </source>
</evidence>
<proteinExistence type="predicted"/>
<dbReference type="PANTHER" id="PTHR34524:SF6">
    <property type="entry name" value="CALCYPHOSINE LIKE"/>
    <property type="match status" value="1"/>
</dbReference>
<gene>
    <name evidence="6" type="ORF">CALMAC_LOCUS19190</name>
</gene>
<keyword evidence="7" id="KW-1185">Reference proteome</keyword>
<dbReference type="PANTHER" id="PTHR34524">
    <property type="entry name" value="CALCYPHOSIN"/>
    <property type="match status" value="1"/>
</dbReference>
<evidence type="ECO:0000259" key="5">
    <source>
        <dbReference type="PROSITE" id="PS50222"/>
    </source>
</evidence>
<feature type="domain" description="EF-hand" evidence="5">
    <location>
        <begin position="63"/>
        <end position="98"/>
    </location>
</feature>
<evidence type="ECO:0000256" key="3">
    <source>
        <dbReference type="ARBA" id="ARBA00022837"/>
    </source>
</evidence>
<evidence type="ECO:0000313" key="6">
    <source>
        <dbReference type="EMBL" id="VEN61913.1"/>
    </source>
</evidence>
<dbReference type="CDD" id="cd00051">
    <property type="entry name" value="EFh"/>
    <property type="match status" value="1"/>
</dbReference>
<accession>A0A653DQV8</accession>
<dbReference type="EMBL" id="CAACVG010013486">
    <property type="protein sequence ID" value="VEN61913.1"/>
    <property type="molecule type" value="Genomic_DNA"/>
</dbReference>
<dbReference type="AlphaFoldDB" id="A0A653DQV8"/>